<evidence type="ECO:0000259" key="5">
    <source>
        <dbReference type="PROSITE" id="PS50279"/>
    </source>
</evidence>
<feature type="signal peptide" evidence="4">
    <location>
        <begin position="1"/>
        <end position="23"/>
    </location>
</feature>
<dbReference type="CDD" id="cd00109">
    <property type="entry name" value="Kunitz-type"/>
    <property type="match status" value="1"/>
</dbReference>
<keyword evidence="4" id="KW-0732">Signal</keyword>
<dbReference type="PRINTS" id="PR00759">
    <property type="entry name" value="BASICPTASE"/>
</dbReference>
<dbReference type="PROSITE" id="PS50279">
    <property type="entry name" value="BPTI_KUNITZ_2"/>
    <property type="match status" value="2"/>
</dbReference>
<dbReference type="SUPFAM" id="SSF57362">
    <property type="entry name" value="BPTI-like"/>
    <property type="match status" value="3"/>
</dbReference>
<evidence type="ECO:0000256" key="1">
    <source>
        <dbReference type="ARBA" id="ARBA00022690"/>
    </source>
</evidence>
<dbReference type="SMART" id="SM00131">
    <property type="entry name" value="KU"/>
    <property type="match status" value="2"/>
</dbReference>
<feature type="domain" description="BPTI/Kunitz inhibitor" evidence="5">
    <location>
        <begin position="40"/>
        <end position="90"/>
    </location>
</feature>
<sequence length="233" mass="27349">MKKALRLHFSFIMRLCLPGMCITATDWSSSEEYDEKYYRCYIEADAGRCKAAIPRWSYNASSKACTTFIYGGCDANENNFYNKSDCNKFCRGFVTNPCILPIEPARKRSCNTGITVRYGYNPQTKKCEKFLWSSCTGNINNFTTRKQCWKTCAPESPCLLKTEYHRYRFFRSYFYDADHDSCNQTRTFLKKQYWPTENRFQSTQKCKEECMPDHFDSDIGPLSGLYKHVQPFK</sequence>
<dbReference type="Pfam" id="PF00014">
    <property type="entry name" value="Kunitz_BPTI"/>
    <property type="match status" value="2"/>
</dbReference>
<keyword evidence="1" id="KW-0646">Protease inhibitor</keyword>
<dbReference type="InterPro" id="IPR036880">
    <property type="entry name" value="Kunitz_BPTI_sf"/>
</dbReference>
<name>A0A131Z5P3_RHIAP</name>
<dbReference type="PANTHER" id="PTHR10083:SF374">
    <property type="entry name" value="BPTI_KUNITZ INHIBITOR DOMAIN-CONTAINING PROTEIN"/>
    <property type="match status" value="1"/>
</dbReference>
<keyword evidence="3" id="KW-1015">Disulfide bond</keyword>
<reference evidence="6" key="1">
    <citation type="journal article" date="2016" name="Ticks Tick Borne Dis.">
        <title>De novo assembly and annotation of the salivary gland transcriptome of Rhipicephalus appendiculatus male and female ticks during blood feeding.</title>
        <authorList>
            <person name="de Castro M.H."/>
            <person name="de Klerk D."/>
            <person name="Pienaar R."/>
            <person name="Latif A.A."/>
            <person name="Rees D.J."/>
            <person name="Mans B.J."/>
        </authorList>
    </citation>
    <scope>NUCLEOTIDE SEQUENCE</scope>
    <source>
        <tissue evidence="6">Salivary glands</tissue>
    </source>
</reference>
<dbReference type="GO" id="GO:0004867">
    <property type="term" value="F:serine-type endopeptidase inhibitor activity"/>
    <property type="evidence" value="ECO:0007669"/>
    <property type="project" value="UniProtKB-KW"/>
</dbReference>
<evidence type="ECO:0000313" key="6">
    <source>
        <dbReference type="EMBL" id="JAP86729.1"/>
    </source>
</evidence>
<keyword evidence="2" id="KW-0722">Serine protease inhibitor</keyword>
<protein>
    <submittedName>
        <fullName evidence="6">Tissue factor pathway inhibitor</fullName>
    </submittedName>
</protein>
<dbReference type="GO" id="GO:0005615">
    <property type="term" value="C:extracellular space"/>
    <property type="evidence" value="ECO:0007669"/>
    <property type="project" value="TreeGrafter"/>
</dbReference>
<dbReference type="AlphaFoldDB" id="A0A131Z5P3"/>
<dbReference type="InterPro" id="IPR020901">
    <property type="entry name" value="Prtase_inh_Kunz-CS"/>
</dbReference>
<dbReference type="EMBL" id="GEDV01001828">
    <property type="protein sequence ID" value="JAP86729.1"/>
    <property type="molecule type" value="Transcribed_RNA"/>
</dbReference>
<accession>A0A131Z5P3</accession>
<dbReference type="InterPro" id="IPR002223">
    <property type="entry name" value="Kunitz_BPTI"/>
</dbReference>
<evidence type="ECO:0000256" key="3">
    <source>
        <dbReference type="ARBA" id="ARBA00023157"/>
    </source>
</evidence>
<evidence type="ECO:0000256" key="2">
    <source>
        <dbReference type="ARBA" id="ARBA00022900"/>
    </source>
</evidence>
<dbReference type="PANTHER" id="PTHR10083">
    <property type="entry name" value="KUNITZ-TYPE PROTEASE INHIBITOR-RELATED"/>
    <property type="match status" value="1"/>
</dbReference>
<evidence type="ECO:0000256" key="4">
    <source>
        <dbReference type="SAM" id="SignalP"/>
    </source>
</evidence>
<proteinExistence type="predicted"/>
<organism evidence="6">
    <name type="scientific">Rhipicephalus appendiculatus</name>
    <name type="common">Brown ear tick</name>
    <dbReference type="NCBI Taxonomy" id="34631"/>
    <lineage>
        <taxon>Eukaryota</taxon>
        <taxon>Metazoa</taxon>
        <taxon>Ecdysozoa</taxon>
        <taxon>Arthropoda</taxon>
        <taxon>Chelicerata</taxon>
        <taxon>Arachnida</taxon>
        <taxon>Acari</taxon>
        <taxon>Parasitiformes</taxon>
        <taxon>Ixodida</taxon>
        <taxon>Ixodoidea</taxon>
        <taxon>Ixodidae</taxon>
        <taxon>Rhipicephalinae</taxon>
        <taxon>Rhipicephalus</taxon>
        <taxon>Rhipicephalus</taxon>
    </lineage>
</organism>
<feature type="domain" description="BPTI/Kunitz inhibitor" evidence="5">
    <location>
        <begin position="98"/>
        <end position="152"/>
    </location>
</feature>
<dbReference type="Gene3D" id="4.10.410.10">
    <property type="entry name" value="Pancreatic trypsin inhibitor Kunitz domain"/>
    <property type="match status" value="2"/>
</dbReference>
<dbReference type="PROSITE" id="PS00280">
    <property type="entry name" value="BPTI_KUNITZ_1"/>
    <property type="match status" value="1"/>
</dbReference>
<dbReference type="InterPro" id="IPR050098">
    <property type="entry name" value="TFPI/VKTCI-like"/>
</dbReference>
<feature type="chain" id="PRO_5007286869" evidence="4">
    <location>
        <begin position="24"/>
        <end position="233"/>
    </location>
</feature>